<evidence type="ECO:0000256" key="4">
    <source>
        <dbReference type="SAM" id="SignalP"/>
    </source>
</evidence>
<dbReference type="Proteomes" id="UP000823865">
    <property type="component" value="Unassembled WGS sequence"/>
</dbReference>
<evidence type="ECO:0000313" key="6">
    <source>
        <dbReference type="EMBL" id="MBU3854120.1"/>
    </source>
</evidence>
<keyword evidence="6" id="KW-0255">Endonuclease</keyword>
<dbReference type="EMBL" id="JAHLFU010000206">
    <property type="protein sequence ID" value="MBU3854120.1"/>
    <property type="molecule type" value="Genomic_DNA"/>
</dbReference>
<proteinExistence type="inferred from homology"/>
<dbReference type="Pfam" id="PF13290">
    <property type="entry name" value="CHB_HEX_C_1"/>
    <property type="match status" value="1"/>
</dbReference>
<comment type="caution">
    <text evidence="6">The sequence shown here is derived from an EMBL/GenBank/DDBJ whole genome shotgun (WGS) entry which is preliminary data.</text>
</comment>
<dbReference type="PANTHER" id="PTHR33607:SF2">
    <property type="entry name" value="ENDONUCLEASE-1"/>
    <property type="match status" value="1"/>
</dbReference>
<evidence type="ECO:0000256" key="2">
    <source>
        <dbReference type="ARBA" id="ARBA00022722"/>
    </source>
</evidence>
<dbReference type="InterPro" id="IPR044925">
    <property type="entry name" value="His-Me_finger_sf"/>
</dbReference>
<feature type="domain" description="GH29D-like beta-sandwich" evidence="5">
    <location>
        <begin position="289"/>
        <end position="352"/>
    </location>
</feature>
<feature type="signal peptide" evidence="4">
    <location>
        <begin position="1"/>
        <end position="19"/>
    </location>
</feature>
<keyword evidence="4" id="KW-0732">Signal</keyword>
<reference evidence="6" key="2">
    <citation type="submission" date="2021-04" db="EMBL/GenBank/DDBJ databases">
        <authorList>
            <person name="Gilroy R."/>
        </authorList>
    </citation>
    <scope>NUCLEOTIDE SEQUENCE</scope>
    <source>
        <strain evidence="6">G3-2149</strain>
    </source>
</reference>
<dbReference type="InterPro" id="IPR035992">
    <property type="entry name" value="Ricin_B-like_lectins"/>
</dbReference>
<dbReference type="AlphaFoldDB" id="A0A9E2P3W7"/>
<keyword evidence="3" id="KW-0378">Hydrolase</keyword>
<accession>A0A9E2P3W7</accession>
<protein>
    <submittedName>
        <fullName evidence="6">Endonuclease</fullName>
    </submittedName>
</protein>
<evidence type="ECO:0000256" key="3">
    <source>
        <dbReference type="ARBA" id="ARBA00022801"/>
    </source>
</evidence>
<sequence>MKRFLVLFTLQSVLIQLFAQIPSGYYSSADGYCGASLKTALCKVIYNHTALSYDALWDAFRTTDRRDDGKVWDMYSSSTNFVFGADQAGSYKGEGDVYNREHSFPKSWFNDARPMYTDLFHLYPTDGYVNSRRSNYPFGETDSPTYTSHGGFSKLGPSSTPGYSGIVFEPADEYKGDFARTYFYMATCYENQIANWSCPMLAGNKYPAYTEWAITMLLRWAEEDPVSEKEINRNNEVYKLQKNRNPFIDYPGLEEYIWGEKMDVIFDSENYDGSGEGGETQVMAPVFTPASGTVSKGTNIQIQTGTSGAQIVYSLNGETEVQVANPANLTINESTTITAYAVLEGKKSTSVTAQYIVNNDGGDIPSVSGLWSFTPVTSTADLTPGAQYLIVCEELSVAMGAQGKDIRGYGEISFDNGSIFTEVNGNEQPYTFVLGGTTDQYTFYDATGKCYVSLNSSGNKLHTTTDKDSKNAQWKIEINENGTRIISCAYNTRSIQYNSDHPRFACYESAQKAVCLYKMQFVNFTISDCGYATYYGNQAFYLPAGLQAGIVTGIQSPDNYVNIEWAYQGGSVIPSETGVLIKGNSGDYICNISQTEGEKPESNWLKGSTEEAVTEGADCLFYKLAEDVNQPLGFYWGAENGGAFTNAAHKAYLAVPKVNASGIKYLSLEKPTGIQQTINNKRKLVNVYSISGTLIRKQVQERGALDGLPAGIYLINGKKVLK</sequence>
<dbReference type="SUPFAM" id="SSF54060">
    <property type="entry name" value="His-Me finger endonucleases"/>
    <property type="match status" value="1"/>
</dbReference>
<organism evidence="6 7">
    <name type="scientific">Candidatus Paraprevotella stercoravium</name>
    <dbReference type="NCBI Taxonomy" id="2838725"/>
    <lineage>
        <taxon>Bacteria</taxon>
        <taxon>Pseudomonadati</taxon>
        <taxon>Bacteroidota</taxon>
        <taxon>Bacteroidia</taxon>
        <taxon>Bacteroidales</taxon>
        <taxon>Prevotellaceae</taxon>
        <taxon>Paraprevotella</taxon>
    </lineage>
</organism>
<comment type="similarity">
    <text evidence="1">Belongs to the EndA/NucM nuclease family.</text>
</comment>
<dbReference type="SUPFAM" id="SSF50370">
    <property type="entry name" value="Ricin B-like lectins"/>
    <property type="match status" value="1"/>
</dbReference>
<dbReference type="PANTHER" id="PTHR33607">
    <property type="entry name" value="ENDONUCLEASE-1"/>
    <property type="match status" value="1"/>
</dbReference>
<evidence type="ECO:0000259" key="5">
    <source>
        <dbReference type="Pfam" id="PF13290"/>
    </source>
</evidence>
<dbReference type="GO" id="GO:0004519">
    <property type="term" value="F:endonuclease activity"/>
    <property type="evidence" value="ECO:0007669"/>
    <property type="project" value="UniProtKB-KW"/>
</dbReference>
<evidence type="ECO:0000256" key="1">
    <source>
        <dbReference type="ARBA" id="ARBA00006429"/>
    </source>
</evidence>
<feature type="chain" id="PRO_5039068301" evidence="4">
    <location>
        <begin position="20"/>
        <end position="722"/>
    </location>
</feature>
<dbReference type="Gene3D" id="2.80.10.50">
    <property type="match status" value="1"/>
</dbReference>
<dbReference type="Pfam" id="PF04231">
    <property type="entry name" value="Endonuclease_1"/>
    <property type="match status" value="1"/>
</dbReference>
<reference evidence="6" key="1">
    <citation type="journal article" date="2021" name="PeerJ">
        <title>Extensive microbial diversity within the chicken gut microbiome revealed by metagenomics and culture.</title>
        <authorList>
            <person name="Gilroy R."/>
            <person name="Ravi A."/>
            <person name="Getino M."/>
            <person name="Pursley I."/>
            <person name="Horton D.L."/>
            <person name="Alikhan N.F."/>
            <person name="Baker D."/>
            <person name="Gharbi K."/>
            <person name="Hall N."/>
            <person name="Watson M."/>
            <person name="Adriaenssens E.M."/>
            <person name="Foster-Nyarko E."/>
            <person name="Jarju S."/>
            <person name="Secka A."/>
            <person name="Antonio M."/>
            <person name="Oren A."/>
            <person name="Chaudhuri R.R."/>
            <person name="La Ragione R."/>
            <person name="Hildebrand F."/>
            <person name="Pallen M.J."/>
        </authorList>
    </citation>
    <scope>NUCLEOTIDE SEQUENCE</scope>
    <source>
        <strain evidence="6">G3-2149</strain>
    </source>
</reference>
<evidence type="ECO:0000313" key="7">
    <source>
        <dbReference type="Proteomes" id="UP000823865"/>
    </source>
</evidence>
<name>A0A9E2P3W7_9BACT</name>
<dbReference type="GO" id="GO:0016787">
    <property type="term" value="F:hydrolase activity"/>
    <property type="evidence" value="ECO:0007669"/>
    <property type="project" value="UniProtKB-KW"/>
</dbReference>
<dbReference type="InterPro" id="IPR059177">
    <property type="entry name" value="GH29D-like_dom"/>
</dbReference>
<dbReference type="InterPro" id="IPR007346">
    <property type="entry name" value="Endonuclease-I"/>
</dbReference>
<keyword evidence="2" id="KW-0540">Nuclease</keyword>
<gene>
    <name evidence="6" type="ORF">H9789_09985</name>
</gene>